<evidence type="ECO:0000256" key="6">
    <source>
        <dbReference type="ARBA" id="ARBA00023077"/>
    </source>
</evidence>
<dbReference type="InterPro" id="IPR023997">
    <property type="entry name" value="TonB-dep_OMP_SusC/RagA_CS"/>
</dbReference>
<feature type="chain" id="PRO_5040769172" evidence="12">
    <location>
        <begin position="23"/>
        <end position="1020"/>
    </location>
</feature>
<dbReference type="FunFam" id="2.60.40.1120:FF:000003">
    <property type="entry name" value="Outer membrane protein Omp121"/>
    <property type="match status" value="1"/>
</dbReference>
<keyword evidence="2 10" id="KW-0813">Transport</keyword>
<dbReference type="NCBIfam" id="TIGR04056">
    <property type="entry name" value="OMP_RagA_SusC"/>
    <property type="match status" value="1"/>
</dbReference>
<dbReference type="GO" id="GO:0009279">
    <property type="term" value="C:cell outer membrane"/>
    <property type="evidence" value="ECO:0007669"/>
    <property type="project" value="UniProtKB-SubCell"/>
</dbReference>
<dbReference type="PANTHER" id="PTHR30069:SF29">
    <property type="entry name" value="HEMOGLOBIN AND HEMOGLOBIN-HAPTOGLOBIN-BINDING PROTEIN 1-RELATED"/>
    <property type="match status" value="1"/>
</dbReference>
<accession>A0A9X2ZKJ0</accession>
<dbReference type="NCBIfam" id="TIGR04057">
    <property type="entry name" value="SusC_RagA_signa"/>
    <property type="match status" value="1"/>
</dbReference>
<evidence type="ECO:0000256" key="3">
    <source>
        <dbReference type="ARBA" id="ARBA00022452"/>
    </source>
</evidence>
<dbReference type="InterPro" id="IPR037066">
    <property type="entry name" value="Plug_dom_sf"/>
</dbReference>
<evidence type="ECO:0000256" key="1">
    <source>
        <dbReference type="ARBA" id="ARBA00004571"/>
    </source>
</evidence>
<protein>
    <submittedName>
        <fullName evidence="15">SusC/RagA family TonB-linked outer membrane protein</fullName>
    </submittedName>
</protein>
<evidence type="ECO:0000256" key="10">
    <source>
        <dbReference type="PROSITE-ProRule" id="PRU01360"/>
    </source>
</evidence>
<dbReference type="InterPro" id="IPR039426">
    <property type="entry name" value="TonB-dep_rcpt-like"/>
</dbReference>
<keyword evidence="16" id="KW-1185">Reference proteome</keyword>
<dbReference type="GO" id="GO:0015344">
    <property type="term" value="F:siderophore uptake transmembrane transporter activity"/>
    <property type="evidence" value="ECO:0007669"/>
    <property type="project" value="TreeGrafter"/>
</dbReference>
<organism evidence="15 16">
    <name type="scientific">Flavobacterium frigoritolerans</name>
    <dbReference type="NCBI Taxonomy" id="2987686"/>
    <lineage>
        <taxon>Bacteria</taxon>
        <taxon>Pseudomonadati</taxon>
        <taxon>Bacteroidota</taxon>
        <taxon>Flavobacteriia</taxon>
        <taxon>Flavobacteriales</taxon>
        <taxon>Flavobacteriaceae</taxon>
        <taxon>Flavobacterium</taxon>
    </lineage>
</organism>
<evidence type="ECO:0000256" key="7">
    <source>
        <dbReference type="ARBA" id="ARBA00023136"/>
    </source>
</evidence>
<dbReference type="Gene3D" id="2.60.40.1120">
    <property type="entry name" value="Carboxypeptidase-like, regulatory domain"/>
    <property type="match status" value="1"/>
</dbReference>
<evidence type="ECO:0000256" key="11">
    <source>
        <dbReference type="RuleBase" id="RU003357"/>
    </source>
</evidence>
<keyword evidence="6 11" id="KW-0798">TonB box</keyword>
<dbReference type="InterPro" id="IPR012910">
    <property type="entry name" value="Plug_dom"/>
</dbReference>
<proteinExistence type="inferred from homology"/>
<dbReference type="InterPro" id="IPR023996">
    <property type="entry name" value="TonB-dep_OMP_SusC/RagA"/>
</dbReference>
<comment type="similarity">
    <text evidence="10 11">Belongs to the TonB-dependent receptor family.</text>
</comment>
<keyword evidence="3 10" id="KW-1134">Transmembrane beta strand</keyword>
<dbReference type="PROSITE" id="PS52016">
    <property type="entry name" value="TONB_DEPENDENT_REC_3"/>
    <property type="match status" value="1"/>
</dbReference>
<feature type="domain" description="TonB-dependent receptor plug" evidence="14">
    <location>
        <begin position="116"/>
        <end position="245"/>
    </location>
</feature>
<reference evidence="15" key="1">
    <citation type="submission" date="2022-10" db="EMBL/GenBank/DDBJ databases">
        <title>Two novel species of Flavobacterium.</title>
        <authorList>
            <person name="Liu Q."/>
            <person name="Xin Y.-H."/>
        </authorList>
    </citation>
    <scope>NUCLEOTIDE SEQUENCE</scope>
    <source>
        <strain evidence="15">LS1R47</strain>
    </source>
</reference>
<evidence type="ECO:0000313" key="15">
    <source>
        <dbReference type="EMBL" id="MCV9931080.1"/>
    </source>
</evidence>
<evidence type="ECO:0000256" key="4">
    <source>
        <dbReference type="ARBA" id="ARBA00022692"/>
    </source>
</evidence>
<dbReference type="InterPro" id="IPR008969">
    <property type="entry name" value="CarboxyPept-like_regulatory"/>
</dbReference>
<evidence type="ECO:0000256" key="2">
    <source>
        <dbReference type="ARBA" id="ARBA00022448"/>
    </source>
</evidence>
<name>A0A9X2ZKJ0_9FLAO</name>
<dbReference type="InterPro" id="IPR000531">
    <property type="entry name" value="Beta-barrel_TonB"/>
</dbReference>
<comment type="caution">
    <text evidence="15">The sequence shown here is derived from an EMBL/GenBank/DDBJ whole genome shotgun (WGS) entry which is preliminary data.</text>
</comment>
<dbReference type="GO" id="GO:0044718">
    <property type="term" value="P:siderophore transmembrane transport"/>
    <property type="evidence" value="ECO:0007669"/>
    <property type="project" value="TreeGrafter"/>
</dbReference>
<dbReference type="Pfam" id="PF13715">
    <property type="entry name" value="CarbopepD_reg_2"/>
    <property type="match status" value="1"/>
</dbReference>
<dbReference type="Pfam" id="PF00593">
    <property type="entry name" value="TonB_dep_Rec_b-barrel"/>
    <property type="match status" value="1"/>
</dbReference>
<comment type="subcellular location">
    <subcellularLocation>
        <location evidence="1 10">Cell outer membrane</location>
        <topology evidence="1 10">Multi-pass membrane protein</topology>
    </subcellularLocation>
</comment>
<feature type="domain" description="TonB-dependent receptor-like beta-barrel" evidence="13">
    <location>
        <begin position="413"/>
        <end position="976"/>
    </location>
</feature>
<dbReference type="Gene3D" id="2.40.170.20">
    <property type="entry name" value="TonB-dependent receptor, beta-barrel domain"/>
    <property type="match status" value="1"/>
</dbReference>
<dbReference type="PANTHER" id="PTHR30069">
    <property type="entry name" value="TONB-DEPENDENT OUTER MEMBRANE RECEPTOR"/>
    <property type="match status" value="1"/>
</dbReference>
<dbReference type="EMBL" id="JAOZEV010000001">
    <property type="protein sequence ID" value="MCV9931080.1"/>
    <property type="molecule type" value="Genomic_DNA"/>
</dbReference>
<evidence type="ECO:0000259" key="14">
    <source>
        <dbReference type="Pfam" id="PF07715"/>
    </source>
</evidence>
<evidence type="ECO:0000256" key="9">
    <source>
        <dbReference type="ARBA" id="ARBA00023237"/>
    </source>
</evidence>
<evidence type="ECO:0000256" key="5">
    <source>
        <dbReference type="ARBA" id="ARBA00022729"/>
    </source>
</evidence>
<dbReference type="Proteomes" id="UP001151133">
    <property type="component" value="Unassembled WGS sequence"/>
</dbReference>
<dbReference type="Gene3D" id="2.170.130.10">
    <property type="entry name" value="TonB-dependent receptor, plug domain"/>
    <property type="match status" value="1"/>
</dbReference>
<keyword evidence="8" id="KW-0675">Receptor</keyword>
<dbReference type="InterPro" id="IPR036942">
    <property type="entry name" value="Beta-barrel_TonB_sf"/>
</dbReference>
<evidence type="ECO:0000256" key="8">
    <source>
        <dbReference type="ARBA" id="ARBA00023170"/>
    </source>
</evidence>
<evidence type="ECO:0000259" key="13">
    <source>
        <dbReference type="Pfam" id="PF00593"/>
    </source>
</evidence>
<gene>
    <name evidence="15" type="ORF">OIU80_02195</name>
</gene>
<keyword evidence="7 10" id="KW-0472">Membrane</keyword>
<feature type="signal peptide" evidence="12">
    <location>
        <begin position="1"/>
        <end position="22"/>
    </location>
</feature>
<keyword evidence="9 10" id="KW-0998">Cell outer membrane</keyword>
<dbReference type="RefSeq" id="WP_264285457.1">
    <property type="nucleotide sequence ID" value="NZ_JAOZEV010000001.1"/>
</dbReference>
<keyword evidence="5 12" id="KW-0732">Signal</keyword>
<dbReference type="SUPFAM" id="SSF56935">
    <property type="entry name" value="Porins"/>
    <property type="match status" value="1"/>
</dbReference>
<sequence length="1020" mass="110269">MKVKFTWVLTLLAALTMQFSFAQERAVSGVVTDNSGMPLPGVSVLVKGTKTGTQTDFDGKYSIKALPSQTLIFSYIGMKTQEIVASSTTVNAKLKDDSVELEGVVVTALGIKKEEKKLGYAVSKVSADEITKSGEQNVLQALAGKAAGVQIIGSGGTPGASSKIIIRGTNTITGTSDPLIVVDGIPIDNTTTQTSAGDNPFNANLSGINNSNRALDINPDDIESVAILKGPAAAALYGARAGNGVIIYTTKKGKKGKGLGIDYNTSLGIDKVSQLPARQNKYVQGNYDKAGVPEYITNTPISWGPSAASLGLPTYDNPRNFFQEGITQTNNISIYGGDEKATFRASYGNVTQTGMIPETGLKRNTLRLVGDLKLSDNWKAGASMQYTHTTNTLAQNGSNASGVMLGLMRSPINYDLRSYKDEFGNNTNYFSGYDNPYFTVNENPATSDVNRVLGNIFLSYNHASWLSLTAKGGIDTYSDARKQIYAVSSNGDDLNGIGEVAFNSITNKDYYGDLIASGLLPMQSEWIKINYTAGLNLRSNQYLDVFSRGKGLSVPAVYNLGNATELYASNVEENTISRALFAQVDFDIKDQLFLSGTIRKEWASTYGDNVKSAIFPSGTASWIASNTFDWANFVKLSYGYGEVGIAPAAYRTVSVYTKPFMTDGFTNGLSFPYNGINGMALQGRLSNPDLKPERVLGHDLGLSTKFLNNRLAIDLNLYYKTSKDLLIDVPLPQSSGFAAQYQNAAELVNKGIELEIGYDIFKKSNPFQWNVNLNWAKNENKVTDISGGLPEISIESAFSSIGYYAVKGQPLGSFYGTKWKRDENGQKVIGSNGLAIVADEIGNLGTSAPKWTGGIRNTFSYKRVTLSALFDIRYGGEVYNGTLARLNNIGVSEASADRERTYVIEGVKEDGTPNTKEISAQQYFQKYLGDGGGAAEEAVETVNWVRLRDATISYDFNVKQFPLISAAQISLTGRNLWLNTNYKGVDPETSLTGAGSKINGLDYFNNPGSKSFIMSLRVSF</sequence>
<keyword evidence="4 10" id="KW-0812">Transmembrane</keyword>
<dbReference type="SUPFAM" id="SSF49464">
    <property type="entry name" value="Carboxypeptidase regulatory domain-like"/>
    <property type="match status" value="1"/>
</dbReference>
<evidence type="ECO:0000256" key="12">
    <source>
        <dbReference type="SAM" id="SignalP"/>
    </source>
</evidence>
<dbReference type="AlphaFoldDB" id="A0A9X2ZKJ0"/>
<evidence type="ECO:0000313" key="16">
    <source>
        <dbReference type="Proteomes" id="UP001151133"/>
    </source>
</evidence>
<dbReference type="Pfam" id="PF07715">
    <property type="entry name" value="Plug"/>
    <property type="match status" value="1"/>
</dbReference>